<keyword evidence="2" id="KW-1185">Reference proteome</keyword>
<feature type="non-terminal residue" evidence="1">
    <location>
        <position position="158"/>
    </location>
</feature>
<sequence>MFHVNVSPEQISYVEHLIENVNFGRRGVFDGSKNQQRTGLIGQVVLSDLLGVERPKGGGFDGGVDFTIEGFTVDLKTMGRTVDFKPSYVHNFTGSQIHFDTDILLFASLNMRKNILTVCGYLPKDELKTKATFFKFKEKRFRDNGTYLLVRDPKGLYE</sequence>
<name>A0ABS1TLT6_9BACI</name>
<evidence type="ECO:0000313" key="2">
    <source>
        <dbReference type="Proteomes" id="UP000623967"/>
    </source>
</evidence>
<comment type="caution">
    <text evidence="1">The sequence shown here is derived from an EMBL/GenBank/DDBJ whole genome shotgun (WGS) entry which is preliminary data.</text>
</comment>
<reference evidence="1 2" key="1">
    <citation type="submission" date="2021-01" db="EMBL/GenBank/DDBJ databases">
        <title>Genome public.</title>
        <authorList>
            <person name="Liu C."/>
            <person name="Sun Q."/>
        </authorList>
    </citation>
    <scope>NUCLEOTIDE SEQUENCE [LARGE SCALE GENOMIC DNA]</scope>
    <source>
        <strain evidence="1 2">YIM B02564</strain>
    </source>
</reference>
<accession>A0ABS1TLT6</accession>
<dbReference type="EMBL" id="JAESWB010000134">
    <property type="protein sequence ID" value="MBL4952212.1"/>
    <property type="molecule type" value="Genomic_DNA"/>
</dbReference>
<dbReference type="Proteomes" id="UP000623967">
    <property type="component" value="Unassembled WGS sequence"/>
</dbReference>
<evidence type="ECO:0008006" key="3">
    <source>
        <dbReference type="Google" id="ProtNLM"/>
    </source>
</evidence>
<organism evidence="1 2">
    <name type="scientific">Neobacillus paridis</name>
    <dbReference type="NCBI Taxonomy" id="2803862"/>
    <lineage>
        <taxon>Bacteria</taxon>
        <taxon>Bacillati</taxon>
        <taxon>Bacillota</taxon>
        <taxon>Bacilli</taxon>
        <taxon>Bacillales</taxon>
        <taxon>Bacillaceae</taxon>
        <taxon>Neobacillus</taxon>
    </lineage>
</organism>
<gene>
    <name evidence="1" type="ORF">JK635_08315</name>
</gene>
<protein>
    <recommendedName>
        <fullName evidence="3">Restriction endonuclease</fullName>
    </recommendedName>
</protein>
<proteinExistence type="predicted"/>
<evidence type="ECO:0000313" key="1">
    <source>
        <dbReference type="EMBL" id="MBL4952212.1"/>
    </source>
</evidence>
<dbReference type="RefSeq" id="WP_202653488.1">
    <property type="nucleotide sequence ID" value="NZ_JAESWB010000134.1"/>
</dbReference>